<dbReference type="Pfam" id="PF05019">
    <property type="entry name" value="Coq4"/>
    <property type="match status" value="1"/>
</dbReference>
<name>A0A1I6KJU1_9SPHN</name>
<dbReference type="InterPro" id="IPR007715">
    <property type="entry name" value="Coq4"/>
</dbReference>
<dbReference type="GO" id="GO:0006744">
    <property type="term" value="P:ubiquinone biosynthetic process"/>
    <property type="evidence" value="ECO:0007669"/>
    <property type="project" value="InterPro"/>
</dbReference>
<dbReference type="EMBL" id="FOZG01000001">
    <property type="protein sequence ID" value="SFR91513.1"/>
    <property type="molecule type" value="Genomic_DNA"/>
</dbReference>
<dbReference type="Proteomes" id="UP000198824">
    <property type="component" value="Unassembled WGS sequence"/>
</dbReference>
<dbReference type="AlphaFoldDB" id="A0A1I6KJU1"/>
<dbReference type="STRING" id="1166337.SAMN05192580_1819"/>
<reference evidence="1 2" key="1">
    <citation type="submission" date="2016-10" db="EMBL/GenBank/DDBJ databases">
        <authorList>
            <person name="de Groot N.N."/>
        </authorList>
    </citation>
    <scope>NUCLEOTIDE SEQUENCE [LARGE SCALE GENOMIC DNA]</scope>
    <source>
        <strain evidence="1 2">S5-249</strain>
    </source>
</reference>
<sequence length="268" mass="30671">MNDYSYLMKGIVPLQTESSTLISSSRYLNDPRLRDWVARHMLRRNGPDVPTPSDSMKLSLIMREVQDIDHINRLIAAERAKNPALDAWFEARFSSDFSREDLARHAPDTVGGIFYRQLVDNDLQVDIVPKFTPRNDYEYFQLRAGQLHDFEHILGGGGFDFIGELVPYYMRLTNLFVHLSPELAGELSAFSIFGSTRIITRAVLHYPQTWLTVLDTIERGAKVGRESEPIYMMRYEEVLDMTPDEARAHLGIRGVRLADTAEASALWC</sequence>
<gene>
    <name evidence="1" type="ORF">SAMN05192580_1819</name>
</gene>
<organism evidence="1 2">
    <name type="scientific">Sphingomonas jatrophae</name>
    <dbReference type="NCBI Taxonomy" id="1166337"/>
    <lineage>
        <taxon>Bacteria</taxon>
        <taxon>Pseudomonadati</taxon>
        <taxon>Pseudomonadota</taxon>
        <taxon>Alphaproteobacteria</taxon>
        <taxon>Sphingomonadales</taxon>
        <taxon>Sphingomonadaceae</taxon>
        <taxon>Sphingomonas</taxon>
    </lineage>
</organism>
<dbReference type="RefSeq" id="WP_093313427.1">
    <property type="nucleotide sequence ID" value="NZ_FOZG01000001.1"/>
</dbReference>
<keyword evidence="1" id="KW-0830">Ubiquinone</keyword>
<proteinExistence type="predicted"/>
<evidence type="ECO:0000313" key="1">
    <source>
        <dbReference type="EMBL" id="SFR91513.1"/>
    </source>
</evidence>
<protein>
    <submittedName>
        <fullName evidence="1">Ubiquinone biosynthesis protein Coq4</fullName>
    </submittedName>
</protein>
<evidence type="ECO:0000313" key="2">
    <source>
        <dbReference type="Proteomes" id="UP000198824"/>
    </source>
</evidence>
<keyword evidence="2" id="KW-1185">Reference proteome</keyword>
<accession>A0A1I6KJU1</accession>
<dbReference type="OrthoDB" id="5723450at2"/>